<dbReference type="InterPro" id="IPR016464">
    <property type="entry name" value="NADH_Ub_cplx-1_asu_su-2"/>
</dbReference>
<reference evidence="17" key="3">
    <citation type="submission" date="2025-09" db="UniProtKB">
        <authorList>
            <consortium name="Ensembl"/>
        </authorList>
    </citation>
    <scope>IDENTIFICATION</scope>
</reference>
<keyword evidence="9" id="KW-0249">Electron transport</keyword>
<dbReference type="PANTHER" id="PTHR12878:SF0">
    <property type="entry name" value="NADH DEHYDROGENASE [UBIQUINONE] 1 ALPHA SUBCOMPLEX SUBUNIT 2"/>
    <property type="match status" value="1"/>
</dbReference>
<dbReference type="InterPro" id="IPR007741">
    <property type="entry name" value="Ribosomal_mL43/mS25/NADH_DH"/>
</dbReference>
<evidence type="ECO:0000256" key="12">
    <source>
        <dbReference type="ARBA" id="ARBA00023136"/>
    </source>
</evidence>
<dbReference type="Gene3D" id="3.40.30.10">
    <property type="entry name" value="Glutaredoxin"/>
    <property type="match status" value="1"/>
</dbReference>
<evidence type="ECO:0000256" key="15">
    <source>
        <dbReference type="ARBA" id="ARBA00032513"/>
    </source>
</evidence>
<proteinExistence type="inferred from homology"/>
<evidence type="ECO:0000256" key="14">
    <source>
        <dbReference type="ARBA" id="ARBA00031441"/>
    </source>
</evidence>
<dbReference type="SMART" id="SM00916">
    <property type="entry name" value="L51_S25_CI-B8"/>
    <property type="match status" value="1"/>
</dbReference>
<evidence type="ECO:0000256" key="1">
    <source>
        <dbReference type="ARBA" id="ARBA00003195"/>
    </source>
</evidence>
<dbReference type="InterPro" id="IPR036249">
    <property type="entry name" value="Thioredoxin-like_sf"/>
</dbReference>
<evidence type="ECO:0000256" key="3">
    <source>
        <dbReference type="ARBA" id="ARBA00008939"/>
    </source>
</evidence>
<dbReference type="SUPFAM" id="SSF52833">
    <property type="entry name" value="Thioredoxin-like"/>
    <property type="match status" value="1"/>
</dbReference>
<reference evidence="17 18" key="1">
    <citation type="submission" date="2019-04" db="EMBL/GenBank/DDBJ databases">
        <authorList>
            <consortium name="Wellcome Sanger Institute Data Sharing"/>
        </authorList>
    </citation>
    <scope>NUCLEOTIDE SEQUENCE [LARGE SCALE GENOMIC DNA]</scope>
</reference>
<dbReference type="GO" id="GO:0045271">
    <property type="term" value="C:respiratory chain complex I"/>
    <property type="evidence" value="ECO:0007669"/>
    <property type="project" value="UniProtKB-ARBA"/>
</dbReference>
<evidence type="ECO:0000256" key="11">
    <source>
        <dbReference type="ARBA" id="ARBA00023128"/>
    </source>
</evidence>
<comment type="subcellular location">
    <subcellularLocation>
        <location evidence="2">Mitochondrion inner membrane</location>
        <topology evidence="2">Peripheral membrane protein</topology>
        <orientation evidence="2">Matrix side</orientation>
    </subcellularLocation>
</comment>
<evidence type="ECO:0000313" key="17">
    <source>
        <dbReference type="Ensembl" id="ENSSFOP00015034656.1"/>
    </source>
</evidence>
<feature type="domain" description="Ribosomal protein/NADH dehydrogenase" evidence="16">
    <location>
        <begin position="105"/>
        <end position="178"/>
    </location>
</feature>
<reference evidence="17" key="2">
    <citation type="submission" date="2025-08" db="UniProtKB">
        <authorList>
            <consortium name="Ensembl"/>
        </authorList>
    </citation>
    <scope>IDENTIFICATION</scope>
</reference>
<sequence length="179" mass="19855">MTGRLIALRGITLVGDDCFSLPSLRTSIGQWMKSVHLLIFVSIQSSNYNWLQLGHLLIVIGLCHGNGGFKGNNNCYLKIMAAAAVRAIGSNLGRNLREVRLHFCQTSVASQGAREFVEQHYVTLKKSNPQVPILIRECSGVQPTLWARYEFGKERSVTLENMNVDQVAKALETVVNTKP</sequence>
<comment type="subunit">
    <text evidence="4">Complex I is composed of 45 different subunits.</text>
</comment>
<keyword evidence="10" id="KW-0007">Acetylation</keyword>
<comment type="similarity">
    <text evidence="3">Belongs to the complex I NDUFA2 subunit family.</text>
</comment>
<evidence type="ECO:0000256" key="4">
    <source>
        <dbReference type="ARBA" id="ARBA00011533"/>
    </source>
</evidence>
<evidence type="ECO:0000259" key="16">
    <source>
        <dbReference type="SMART" id="SM00916"/>
    </source>
</evidence>
<protein>
    <recommendedName>
        <fullName evidence="5">NADH dehydrogenase [ubiquinone] 1 alpha subcomplex subunit 2</fullName>
    </recommendedName>
    <alternativeName>
        <fullName evidence="14">Complex I-B8</fullName>
    </alternativeName>
    <alternativeName>
        <fullName evidence="15">NADH-ubiquinone oxidoreductase B8 subunit</fullName>
    </alternativeName>
</protein>
<evidence type="ECO:0000256" key="8">
    <source>
        <dbReference type="ARBA" id="ARBA00022792"/>
    </source>
</evidence>
<comment type="function">
    <text evidence="1">Accessory subunit of the mitochondrial membrane respiratory chain NADH dehydrogenase (Complex I), that is believed not to be involved in catalysis. Complex I functions in the transfer of electrons from NADH to the respiratory chain. The immediate electron acceptor for the enzyme is believed to be ubiquinone.</text>
</comment>
<dbReference type="PANTHER" id="PTHR12878">
    <property type="entry name" value="NADH-UBIQUINONE OXIDOREDUCTASE B8 SUBUNIT"/>
    <property type="match status" value="1"/>
</dbReference>
<dbReference type="FunFam" id="3.40.30.10:FF:000127">
    <property type="entry name" value="NADH dehydrogenase [ubiquinone] 1 alpha subcomplex subunit 2"/>
    <property type="match status" value="1"/>
</dbReference>
<gene>
    <name evidence="17" type="primary">ndufa2</name>
</gene>
<dbReference type="Proteomes" id="UP000694397">
    <property type="component" value="Chromosome 4"/>
</dbReference>
<dbReference type="GeneTree" id="ENSGT00390000006178"/>
<keyword evidence="12" id="KW-0472">Membrane</keyword>
<keyword evidence="8" id="KW-0999">Mitochondrion inner membrane</keyword>
<keyword evidence="18" id="KW-1185">Reference proteome</keyword>
<evidence type="ECO:0000256" key="7">
    <source>
        <dbReference type="ARBA" id="ARBA00022660"/>
    </source>
</evidence>
<dbReference type="Ensembl" id="ENSSFOT00015035034.2">
    <property type="protein sequence ID" value="ENSSFOP00015034656.1"/>
    <property type="gene ID" value="ENSSFOG00015022082.2"/>
</dbReference>
<evidence type="ECO:0000256" key="13">
    <source>
        <dbReference type="ARBA" id="ARBA00023157"/>
    </source>
</evidence>
<name>A0A8C9SM44_SCLFO</name>
<evidence type="ECO:0000256" key="2">
    <source>
        <dbReference type="ARBA" id="ARBA00004443"/>
    </source>
</evidence>
<evidence type="ECO:0000256" key="9">
    <source>
        <dbReference type="ARBA" id="ARBA00022982"/>
    </source>
</evidence>
<dbReference type="Pfam" id="PF05047">
    <property type="entry name" value="L51_S25_CI-B8"/>
    <property type="match status" value="1"/>
</dbReference>
<dbReference type="AlphaFoldDB" id="A0A8C9SM44"/>
<keyword evidence="7" id="KW-0679">Respiratory chain</keyword>
<evidence type="ECO:0000256" key="6">
    <source>
        <dbReference type="ARBA" id="ARBA00022448"/>
    </source>
</evidence>
<keyword evidence="13" id="KW-1015">Disulfide bond</keyword>
<keyword evidence="6" id="KW-0813">Transport</keyword>
<accession>A0A8C9SM44</accession>
<dbReference type="GO" id="GO:0005743">
    <property type="term" value="C:mitochondrial inner membrane"/>
    <property type="evidence" value="ECO:0007669"/>
    <property type="project" value="UniProtKB-SubCell"/>
</dbReference>
<evidence type="ECO:0000313" key="18">
    <source>
        <dbReference type="Proteomes" id="UP000694397"/>
    </source>
</evidence>
<evidence type="ECO:0000256" key="10">
    <source>
        <dbReference type="ARBA" id="ARBA00022990"/>
    </source>
</evidence>
<organism evidence="17 18">
    <name type="scientific">Scleropages formosus</name>
    <name type="common">Asian bonytongue</name>
    <name type="synonym">Osteoglossum formosum</name>
    <dbReference type="NCBI Taxonomy" id="113540"/>
    <lineage>
        <taxon>Eukaryota</taxon>
        <taxon>Metazoa</taxon>
        <taxon>Chordata</taxon>
        <taxon>Craniata</taxon>
        <taxon>Vertebrata</taxon>
        <taxon>Euteleostomi</taxon>
        <taxon>Actinopterygii</taxon>
        <taxon>Neopterygii</taxon>
        <taxon>Teleostei</taxon>
        <taxon>Osteoglossocephala</taxon>
        <taxon>Osteoglossomorpha</taxon>
        <taxon>Osteoglossiformes</taxon>
        <taxon>Osteoglossidae</taxon>
        <taxon>Scleropages</taxon>
    </lineage>
</organism>
<keyword evidence="11" id="KW-0496">Mitochondrion</keyword>
<dbReference type="OrthoDB" id="10250268at2759"/>
<evidence type="ECO:0000256" key="5">
    <source>
        <dbReference type="ARBA" id="ARBA00016394"/>
    </source>
</evidence>